<proteinExistence type="predicted"/>
<comment type="caution">
    <text evidence="6">The sequence shown here is derived from an EMBL/GenBank/DDBJ whole genome shotgun (WGS) entry which is preliminary data.</text>
</comment>
<evidence type="ECO:0000259" key="5">
    <source>
        <dbReference type="PROSITE" id="PS50850"/>
    </source>
</evidence>
<accession>A0A512JFL1</accession>
<feature type="transmembrane region" description="Helical" evidence="4">
    <location>
        <begin position="389"/>
        <end position="410"/>
    </location>
</feature>
<dbReference type="PANTHER" id="PTHR42910">
    <property type="entry name" value="TRANSPORTER SCO4007-RELATED"/>
    <property type="match status" value="1"/>
</dbReference>
<organism evidence="6 7">
    <name type="scientific">Methylobacterium gnaphalii</name>
    <dbReference type="NCBI Taxonomy" id="1010610"/>
    <lineage>
        <taxon>Bacteria</taxon>
        <taxon>Pseudomonadati</taxon>
        <taxon>Pseudomonadota</taxon>
        <taxon>Alphaproteobacteria</taxon>
        <taxon>Hyphomicrobiales</taxon>
        <taxon>Methylobacteriaceae</taxon>
        <taxon>Methylobacterium</taxon>
    </lineage>
</organism>
<feature type="transmembrane region" description="Helical" evidence="4">
    <location>
        <begin position="95"/>
        <end position="113"/>
    </location>
</feature>
<dbReference type="PROSITE" id="PS50850">
    <property type="entry name" value="MFS"/>
    <property type="match status" value="1"/>
</dbReference>
<evidence type="ECO:0000256" key="2">
    <source>
        <dbReference type="ARBA" id="ARBA00022989"/>
    </source>
</evidence>
<feature type="transmembrane region" description="Helical" evidence="4">
    <location>
        <begin position="183"/>
        <end position="202"/>
    </location>
</feature>
<feature type="transmembrane region" description="Helical" evidence="4">
    <location>
        <begin position="267"/>
        <end position="284"/>
    </location>
</feature>
<dbReference type="AlphaFoldDB" id="A0A512JFL1"/>
<dbReference type="CDD" id="cd17324">
    <property type="entry name" value="MFS_NepI_like"/>
    <property type="match status" value="1"/>
</dbReference>
<evidence type="ECO:0000313" key="6">
    <source>
        <dbReference type="EMBL" id="GEP08734.1"/>
    </source>
</evidence>
<protein>
    <submittedName>
        <fullName evidence="6">MFS transporter</fullName>
    </submittedName>
</protein>
<keyword evidence="7" id="KW-1185">Reference proteome</keyword>
<dbReference type="InterPro" id="IPR036259">
    <property type="entry name" value="MFS_trans_sf"/>
</dbReference>
<feature type="transmembrane region" description="Helical" evidence="4">
    <location>
        <begin position="235"/>
        <end position="255"/>
    </location>
</feature>
<dbReference type="Pfam" id="PF07690">
    <property type="entry name" value="MFS_1"/>
    <property type="match status" value="1"/>
</dbReference>
<keyword evidence="1 4" id="KW-0812">Transmembrane</keyword>
<gene>
    <name evidence="6" type="ORF">MGN01_05790</name>
</gene>
<evidence type="ECO:0000256" key="3">
    <source>
        <dbReference type="ARBA" id="ARBA00023136"/>
    </source>
</evidence>
<dbReference type="EMBL" id="BJZV01000002">
    <property type="protein sequence ID" value="GEP08734.1"/>
    <property type="molecule type" value="Genomic_DNA"/>
</dbReference>
<feature type="transmembrane region" description="Helical" evidence="4">
    <location>
        <begin position="321"/>
        <end position="340"/>
    </location>
</feature>
<dbReference type="PANTHER" id="PTHR42910:SF1">
    <property type="entry name" value="MAJOR FACILITATOR SUPERFAMILY (MFS) PROFILE DOMAIN-CONTAINING PROTEIN"/>
    <property type="match status" value="1"/>
</dbReference>
<feature type="transmembrane region" description="Helical" evidence="4">
    <location>
        <begin position="152"/>
        <end position="171"/>
    </location>
</feature>
<feature type="transmembrane region" description="Helical" evidence="4">
    <location>
        <begin position="119"/>
        <end position="140"/>
    </location>
</feature>
<feature type="transmembrane region" description="Helical" evidence="4">
    <location>
        <begin position="296"/>
        <end position="315"/>
    </location>
</feature>
<dbReference type="Proteomes" id="UP000321750">
    <property type="component" value="Unassembled WGS sequence"/>
</dbReference>
<dbReference type="RefSeq" id="WP_147045064.1">
    <property type="nucleotide sequence ID" value="NZ_BJZV01000002.1"/>
</dbReference>
<keyword evidence="2 4" id="KW-1133">Transmembrane helix</keyword>
<dbReference type="SUPFAM" id="SSF103473">
    <property type="entry name" value="MFS general substrate transporter"/>
    <property type="match status" value="1"/>
</dbReference>
<feature type="transmembrane region" description="Helical" evidence="4">
    <location>
        <begin position="63"/>
        <end position="83"/>
    </location>
</feature>
<reference evidence="6 7" key="1">
    <citation type="submission" date="2019-07" db="EMBL/GenBank/DDBJ databases">
        <title>Whole genome shotgun sequence of Methylobacterium gnaphalii NBRC 107716.</title>
        <authorList>
            <person name="Hosoyama A."/>
            <person name="Uohara A."/>
            <person name="Ohji S."/>
            <person name="Ichikawa N."/>
        </authorList>
    </citation>
    <scope>NUCLEOTIDE SEQUENCE [LARGE SCALE GENOMIC DNA]</scope>
    <source>
        <strain evidence="6 7">NBRC 107716</strain>
    </source>
</reference>
<feature type="transmembrane region" description="Helical" evidence="4">
    <location>
        <begin position="361"/>
        <end position="383"/>
    </location>
</feature>
<dbReference type="OrthoDB" id="9815356at2"/>
<dbReference type="GO" id="GO:0022857">
    <property type="term" value="F:transmembrane transporter activity"/>
    <property type="evidence" value="ECO:0007669"/>
    <property type="project" value="InterPro"/>
</dbReference>
<sequence>MAAGTQNLGADDAGSASLSPSGEGISRATVWFLAISVGVIFVNITAPQTLIGVIASELRISEGWSGLVGTASLLGYAVGLFFLVPLSDLIENRGLVIFMLAIAVTSAIGAALAPAELPFLALLFLLGASCSSIQVLVPIAAAMARESERGQVIGDVMSGVMVGVLLSRPIASLVADTLGWRAFYVLSAASMAVLISLMRTRLPLRRPEARIRYPVLIASLATLLRTEPLLRRRSLTAAFGFAAFTVFWTAVALHLSQAPFNLSQSHIALFALVGASGAVVAPLAGRAGDHGWTRRLSITAHVVTIFGFGLAALASRLSGPVWWPLALLGFAAIILDVGVVTDQTLGRRAVNLLRPEARGRLNALFVGIFFLGGALGSAAAGYAWAHGGWPLVCTVGAGFGTLSLISDFAGDHASRR</sequence>
<feature type="transmembrane region" description="Helical" evidence="4">
    <location>
        <begin position="30"/>
        <end position="51"/>
    </location>
</feature>
<keyword evidence="3 4" id="KW-0472">Membrane</keyword>
<evidence type="ECO:0000256" key="4">
    <source>
        <dbReference type="SAM" id="Phobius"/>
    </source>
</evidence>
<name>A0A512JFL1_9HYPH</name>
<evidence type="ECO:0000313" key="7">
    <source>
        <dbReference type="Proteomes" id="UP000321750"/>
    </source>
</evidence>
<feature type="domain" description="Major facilitator superfamily (MFS) profile" evidence="5">
    <location>
        <begin position="29"/>
        <end position="416"/>
    </location>
</feature>
<dbReference type="Gene3D" id="1.20.1250.20">
    <property type="entry name" value="MFS general substrate transporter like domains"/>
    <property type="match status" value="1"/>
</dbReference>
<evidence type="ECO:0000256" key="1">
    <source>
        <dbReference type="ARBA" id="ARBA00022692"/>
    </source>
</evidence>
<dbReference type="InterPro" id="IPR020846">
    <property type="entry name" value="MFS_dom"/>
</dbReference>
<dbReference type="InterPro" id="IPR011701">
    <property type="entry name" value="MFS"/>
</dbReference>